<evidence type="ECO:0000256" key="2">
    <source>
        <dbReference type="SAM" id="Phobius"/>
    </source>
</evidence>
<dbReference type="Gene3D" id="2.60.40.200">
    <property type="entry name" value="Superoxide dismutase, copper/zinc binding domain"/>
    <property type="match status" value="1"/>
</dbReference>
<keyword evidence="2" id="KW-1133">Transmembrane helix</keyword>
<feature type="domain" description="Superoxide dismutase copper/zinc binding" evidence="3">
    <location>
        <begin position="94"/>
        <end position="184"/>
    </location>
</feature>
<gene>
    <name evidence="4" type="ORF">ACHAW5_010810</name>
</gene>
<feature type="region of interest" description="Disordered" evidence="1">
    <location>
        <begin position="1"/>
        <end position="22"/>
    </location>
</feature>
<evidence type="ECO:0000259" key="3">
    <source>
        <dbReference type="Pfam" id="PF00080"/>
    </source>
</evidence>
<sequence>MDDQEDNQGPMSAPEEEEVEDQMPMMIVPKKKRSLWVIIVVPMIILVIVSFLAARLMPQAAKYEEAVASMNERYPGYTGDISPSGSVAAKFLPQRKIQFEYNLQGLESNCVDCGIHIHEGTTCDDADEVGGHYYSVEVDPWTTEGGAVYNSDVNGEATGHFTLTSGYDTYNENVGHAVVIHSQNGTRLSCGILKAET</sequence>
<protein>
    <recommendedName>
        <fullName evidence="3">Superoxide dismutase copper/zinc binding domain-containing protein</fullName>
    </recommendedName>
</protein>
<comment type="caution">
    <text evidence="4">The sequence shown here is derived from an EMBL/GenBank/DDBJ whole genome shotgun (WGS) entry which is preliminary data.</text>
</comment>
<dbReference type="SUPFAM" id="SSF49329">
    <property type="entry name" value="Cu,Zn superoxide dismutase-like"/>
    <property type="match status" value="1"/>
</dbReference>
<evidence type="ECO:0000313" key="4">
    <source>
        <dbReference type="EMBL" id="KAL3777552.1"/>
    </source>
</evidence>
<evidence type="ECO:0000256" key="1">
    <source>
        <dbReference type="SAM" id="MobiDB-lite"/>
    </source>
</evidence>
<name>A0ABD3NP28_9STRA</name>
<dbReference type="InterPro" id="IPR001424">
    <property type="entry name" value="SOD_Cu_Zn_dom"/>
</dbReference>
<dbReference type="AlphaFoldDB" id="A0ABD3NP28"/>
<dbReference type="Proteomes" id="UP001530315">
    <property type="component" value="Unassembled WGS sequence"/>
</dbReference>
<feature type="transmembrane region" description="Helical" evidence="2">
    <location>
        <begin position="34"/>
        <end position="54"/>
    </location>
</feature>
<evidence type="ECO:0000313" key="5">
    <source>
        <dbReference type="Proteomes" id="UP001530315"/>
    </source>
</evidence>
<keyword evidence="5" id="KW-1185">Reference proteome</keyword>
<dbReference type="InterPro" id="IPR036423">
    <property type="entry name" value="SOD-like_Cu/Zn_dom_sf"/>
</dbReference>
<accession>A0ABD3NP28</accession>
<keyword evidence="2" id="KW-0812">Transmembrane</keyword>
<proteinExistence type="predicted"/>
<dbReference type="Pfam" id="PF00080">
    <property type="entry name" value="Sod_Cu"/>
    <property type="match status" value="1"/>
</dbReference>
<reference evidence="4 5" key="1">
    <citation type="submission" date="2024-10" db="EMBL/GenBank/DDBJ databases">
        <title>Updated reference genomes for cyclostephanoid diatoms.</title>
        <authorList>
            <person name="Roberts W.R."/>
            <person name="Alverson A.J."/>
        </authorList>
    </citation>
    <scope>NUCLEOTIDE SEQUENCE [LARGE SCALE GENOMIC DNA]</scope>
    <source>
        <strain evidence="4 5">AJA276-08</strain>
    </source>
</reference>
<keyword evidence="2" id="KW-0472">Membrane</keyword>
<organism evidence="4 5">
    <name type="scientific">Stephanodiscus triporus</name>
    <dbReference type="NCBI Taxonomy" id="2934178"/>
    <lineage>
        <taxon>Eukaryota</taxon>
        <taxon>Sar</taxon>
        <taxon>Stramenopiles</taxon>
        <taxon>Ochrophyta</taxon>
        <taxon>Bacillariophyta</taxon>
        <taxon>Coscinodiscophyceae</taxon>
        <taxon>Thalassiosirophycidae</taxon>
        <taxon>Stephanodiscales</taxon>
        <taxon>Stephanodiscaceae</taxon>
        <taxon>Stephanodiscus</taxon>
    </lineage>
</organism>
<dbReference type="EMBL" id="JALLAZ020001280">
    <property type="protein sequence ID" value="KAL3777552.1"/>
    <property type="molecule type" value="Genomic_DNA"/>
</dbReference>